<feature type="transmembrane region" description="Helical" evidence="1">
    <location>
        <begin position="74"/>
        <end position="98"/>
    </location>
</feature>
<name>A0A0E0LSX9_ORYPU</name>
<reference evidence="2" key="1">
    <citation type="submission" date="2015-04" db="UniProtKB">
        <authorList>
            <consortium name="EnsemblPlants"/>
        </authorList>
    </citation>
    <scope>IDENTIFICATION</scope>
</reference>
<evidence type="ECO:0000313" key="2">
    <source>
        <dbReference type="EnsemblPlants" id="OPUNC08G07460.1"/>
    </source>
</evidence>
<dbReference type="Gramene" id="OPUNC08G07460.1">
    <property type="protein sequence ID" value="OPUNC08G07460.1"/>
    <property type="gene ID" value="OPUNC08G07460"/>
</dbReference>
<sequence length="104" mass="12133">MVVSYFAHAVLVSPWRAFIPSCPRVWQTRRDASSFTVQLHWLFGIIFPNDCHDRFTVFVFSTSLRTSEQLIKGVLALLLDFLVLLWFLSGFSNVMLYANTERMR</sequence>
<keyword evidence="1" id="KW-1133">Transmembrane helix</keyword>
<dbReference type="Proteomes" id="UP000026962">
    <property type="component" value="Chromosome 8"/>
</dbReference>
<dbReference type="HOGENOM" id="CLU_2254546_0_0_1"/>
<keyword evidence="1" id="KW-0812">Transmembrane</keyword>
<protein>
    <submittedName>
        <fullName evidence="2">Uncharacterized protein</fullName>
    </submittedName>
</protein>
<reference evidence="2" key="2">
    <citation type="submission" date="2018-05" db="EMBL/GenBank/DDBJ databases">
        <title>OpunRS2 (Oryza punctata Reference Sequence Version 2).</title>
        <authorList>
            <person name="Zhang J."/>
            <person name="Kudrna D."/>
            <person name="Lee S."/>
            <person name="Talag J."/>
            <person name="Welchert J."/>
            <person name="Wing R.A."/>
        </authorList>
    </citation>
    <scope>NUCLEOTIDE SEQUENCE [LARGE SCALE GENOMIC DNA]</scope>
</reference>
<evidence type="ECO:0000256" key="1">
    <source>
        <dbReference type="SAM" id="Phobius"/>
    </source>
</evidence>
<evidence type="ECO:0000313" key="3">
    <source>
        <dbReference type="Proteomes" id="UP000026962"/>
    </source>
</evidence>
<accession>A0A0E0LSX9</accession>
<keyword evidence="1" id="KW-0472">Membrane</keyword>
<organism evidence="2">
    <name type="scientific">Oryza punctata</name>
    <name type="common">Red rice</name>
    <dbReference type="NCBI Taxonomy" id="4537"/>
    <lineage>
        <taxon>Eukaryota</taxon>
        <taxon>Viridiplantae</taxon>
        <taxon>Streptophyta</taxon>
        <taxon>Embryophyta</taxon>
        <taxon>Tracheophyta</taxon>
        <taxon>Spermatophyta</taxon>
        <taxon>Magnoliopsida</taxon>
        <taxon>Liliopsida</taxon>
        <taxon>Poales</taxon>
        <taxon>Poaceae</taxon>
        <taxon>BOP clade</taxon>
        <taxon>Oryzoideae</taxon>
        <taxon>Oryzeae</taxon>
        <taxon>Oryzinae</taxon>
        <taxon>Oryza</taxon>
    </lineage>
</organism>
<keyword evidence="3" id="KW-1185">Reference proteome</keyword>
<proteinExistence type="predicted"/>
<dbReference type="AlphaFoldDB" id="A0A0E0LSX9"/>
<dbReference type="EnsemblPlants" id="OPUNC08G07460.1">
    <property type="protein sequence ID" value="OPUNC08G07460.1"/>
    <property type="gene ID" value="OPUNC08G07460"/>
</dbReference>